<evidence type="ECO:0000313" key="4">
    <source>
        <dbReference type="EMBL" id="QHC56214.1"/>
    </source>
</evidence>
<dbReference type="Proteomes" id="UP000465031">
    <property type="component" value="Chromosome"/>
</dbReference>
<reference evidence="6" key="3">
    <citation type="submission" date="2019-12" db="EMBL/GenBank/DDBJ databases">
        <title>Complete and draft genome sequences of new strains and members of some known species of the genus Rathayibacter isolated from plants.</title>
        <authorList>
            <person name="Tarlachkov S.V."/>
            <person name="Starodumova I.P."/>
            <person name="Dorofeeva L.V."/>
            <person name="Prisyazhnaya N.V."/>
            <person name="Leyn S."/>
            <person name="Zlamal J."/>
            <person name="Elan M."/>
            <person name="Osterman A.L."/>
            <person name="Nadler S."/>
            <person name="Subbotin S.A."/>
            <person name="Evtushenko L.I."/>
        </authorList>
    </citation>
    <scope>NUCLEOTIDE SEQUENCE [LARGE SCALE GENOMIC DNA]</scope>
    <source>
        <strain evidence="6">VKM Ac-2761</strain>
    </source>
</reference>
<dbReference type="InterPro" id="IPR011251">
    <property type="entry name" value="Luciferase-like_dom"/>
</dbReference>
<dbReference type="EMBL" id="LIIN01000015">
    <property type="protein sequence ID" value="KZX22095.1"/>
    <property type="molecule type" value="Genomic_DNA"/>
</dbReference>
<dbReference type="KEGG" id="rte:GSU10_11605"/>
<dbReference type="SUPFAM" id="SSF51679">
    <property type="entry name" value="Bacterial luciferase-like"/>
    <property type="match status" value="1"/>
</dbReference>
<dbReference type="OrthoDB" id="675245at2"/>
<proteinExistence type="predicted"/>
<name>A0A166IBG4_9MICO</name>
<dbReference type="PATRIC" id="fig|1671680.3.peg.788"/>
<evidence type="ECO:0000313" key="6">
    <source>
        <dbReference type="Proteomes" id="UP000465031"/>
    </source>
</evidence>
<evidence type="ECO:0000313" key="5">
    <source>
        <dbReference type="Proteomes" id="UP000076717"/>
    </source>
</evidence>
<keyword evidence="5" id="KW-1185">Reference proteome</keyword>
<dbReference type="Gene3D" id="3.20.20.30">
    <property type="entry name" value="Luciferase-like domain"/>
    <property type="match status" value="1"/>
</dbReference>
<accession>A0A166IBG4</accession>
<sequence>MRAPSATAVGVLLPRDLPASEVLAYARRAEALGFDELWVVEDLGFRGGIAQAGAVLAATERIVVGIGILPAAVRTAAFTAMELGTLAELFPGRLHAGIGHGMPHWMRGLGVWPQSPLTLLEEQFNTIRSLLSGERTSRTGRYVQVDDLVLESPPVVVPPLLAGVRGPKSLALAGRIADGAVLAEPVTPEYLARAREHMATAGRLVAYSVAAVDDEATTARDAVRHGLEWIGEPDWAPHIEPLPFAEEFARLRAASADRTAFSRGMPDEWVDQLAVVGTPDDARTRIAELHAAGASSVVLIPSGPDATVAMTALARAL</sequence>
<dbReference type="InterPro" id="IPR050564">
    <property type="entry name" value="F420-G6PD/mer"/>
</dbReference>
<dbReference type="InterPro" id="IPR036661">
    <property type="entry name" value="Luciferase-like_sf"/>
</dbReference>
<evidence type="ECO:0000259" key="2">
    <source>
        <dbReference type="Pfam" id="PF00296"/>
    </source>
</evidence>
<dbReference type="CDD" id="cd01097">
    <property type="entry name" value="Tetrahydromethanopterin_reductase"/>
    <property type="match status" value="1"/>
</dbReference>
<dbReference type="GO" id="GO:0016705">
    <property type="term" value="F:oxidoreductase activity, acting on paired donors, with incorporation or reduction of molecular oxygen"/>
    <property type="evidence" value="ECO:0007669"/>
    <property type="project" value="InterPro"/>
</dbReference>
<evidence type="ECO:0000313" key="3">
    <source>
        <dbReference type="EMBL" id="KZX22095.1"/>
    </source>
</evidence>
<dbReference type="EC" id="1.2.-.-" evidence="3"/>
<dbReference type="PANTHER" id="PTHR43244:SF1">
    <property type="entry name" value="5,10-METHYLENETETRAHYDROMETHANOPTERIN REDUCTASE"/>
    <property type="match status" value="1"/>
</dbReference>
<evidence type="ECO:0000256" key="1">
    <source>
        <dbReference type="ARBA" id="ARBA00023002"/>
    </source>
</evidence>
<dbReference type="Pfam" id="PF00296">
    <property type="entry name" value="Bac_luciferase"/>
    <property type="match status" value="1"/>
</dbReference>
<protein>
    <submittedName>
        <fullName evidence="4">LLM class flavin-dependent oxidoreductase</fullName>
    </submittedName>
    <submittedName>
        <fullName evidence="3">Phthiodiolone/phenolphthiodiolone dimycocerosates ketoreductase</fullName>
        <ecNumber evidence="3">1.2.-.-</ecNumber>
    </submittedName>
</protein>
<feature type="domain" description="Luciferase-like" evidence="2">
    <location>
        <begin position="18"/>
        <end position="295"/>
    </location>
</feature>
<keyword evidence="1 3" id="KW-0560">Oxidoreductase</keyword>
<dbReference type="Proteomes" id="UP000076717">
    <property type="component" value="Unassembled WGS sequence"/>
</dbReference>
<organism evidence="3 5">
    <name type="scientific">Rathayibacter tanaceti</name>
    <dbReference type="NCBI Taxonomy" id="1671680"/>
    <lineage>
        <taxon>Bacteria</taxon>
        <taxon>Bacillati</taxon>
        <taxon>Actinomycetota</taxon>
        <taxon>Actinomycetes</taxon>
        <taxon>Micrococcales</taxon>
        <taxon>Microbacteriaceae</taxon>
        <taxon>Rathayibacter</taxon>
    </lineage>
</organism>
<reference evidence="3 5" key="1">
    <citation type="submission" date="2015-08" db="EMBL/GenBank/DDBJ databases">
        <title>Draft Genome Sequence of Rathayibacter sp. Strain VKM Ac-2596 Isolated from Leaf Gall Induced by Plant-Parasitic Nematodes.</title>
        <authorList>
            <person name="Vasilenko O.V."/>
            <person name="Starodumova I.P."/>
            <person name="Tarlachkov S.V."/>
            <person name="Dorofeeva L.V."/>
            <person name="Evtushenko L.I."/>
        </authorList>
    </citation>
    <scope>NUCLEOTIDE SEQUENCE [LARGE SCALE GENOMIC DNA]</scope>
    <source>
        <strain evidence="3 5">VKM Ac-2596</strain>
    </source>
</reference>
<reference evidence="4" key="2">
    <citation type="submission" date="2019-12" db="EMBL/GenBank/DDBJ databases">
        <title>Complete and Draft Genome Sequences of New Strains and Members of Some Known Species of the Genus Rathayibacter isolated from Plants.</title>
        <authorList>
            <person name="Tarlachkov S.V."/>
            <person name="Starodumova I.P."/>
            <person name="Dorofeeva L.V."/>
            <person name="Prisyazhnaya N.V."/>
            <person name="Leyn S.A."/>
            <person name="Zlamal J.E."/>
            <person name="Elane M.L."/>
            <person name="Osterman A.L."/>
            <person name="Nadler S.A."/>
            <person name="Subbotin S.A."/>
            <person name="Evtushenko L.I."/>
        </authorList>
    </citation>
    <scope>NUCLEOTIDE SEQUENCE</scope>
    <source>
        <strain evidence="4">VKM Ac-2761</strain>
    </source>
</reference>
<dbReference type="RefSeq" id="WP_068208638.1">
    <property type="nucleotide sequence ID" value="NZ_CP047186.1"/>
</dbReference>
<dbReference type="PANTHER" id="PTHR43244">
    <property type="match status" value="1"/>
</dbReference>
<dbReference type="EMBL" id="CP047186">
    <property type="protein sequence ID" value="QHC56214.1"/>
    <property type="molecule type" value="Genomic_DNA"/>
</dbReference>
<dbReference type="AlphaFoldDB" id="A0A166IBG4"/>
<gene>
    <name evidence="3" type="ORF">ACH61_00740</name>
    <name evidence="4" type="ORF">GSU10_11605</name>
</gene>